<name>A0A077QE60_XENBV</name>
<evidence type="ECO:0000313" key="1">
    <source>
        <dbReference type="EMBL" id="CDH31704.1"/>
    </source>
</evidence>
<reference evidence="1" key="1">
    <citation type="submission" date="2013-07" db="EMBL/GenBank/DDBJ databases">
        <title>Sub-species coevolution in mutualistic symbiosis.</title>
        <authorList>
            <person name="Murfin K."/>
            <person name="Klassen J."/>
            <person name="Lee M."/>
            <person name="Forst S."/>
            <person name="Stock P."/>
            <person name="Goodrich-Blair H."/>
        </authorList>
    </citation>
    <scope>NUCLEOTIDE SEQUENCE [LARGE SCALE GENOMIC DNA]</scope>
    <source>
        <strain evidence="1">Intermedium</strain>
    </source>
</reference>
<accession>A0A077QE60</accession>
<dbReference type="AlphaFoldDB" id="A0A077QE60"/>
<evidence type="ECO:0000313" key="2">
    <source>
        <dbReference type="Proteomes" id="UP000028480"/>
    </source>
</evidence>
<gene>
    <name evidence="1" type="ORF">XBI1_1620027</name>
</gene>
<protein>
    <submittedName>
        <fullName evidence="1">Uncharacterized protein</fullName>
    </submittedName>
</protein>
<proteinExistence type="predicted"/>
<organism evidence="1 2">
    <name type="scientific">Xenorhabdus bovienii str. Intermedium</name>
    <dbReference type="NCBI Taxonomy" id="1379677"/>
    <lineage>
        <taxon>Bacteria</taxon>
        <taxon>Pseudomonadati</taxon>
        <taxon>Pseudomonadota</taxon>
        <taxon>Gammaproteobacteria</taxon>
        <taxon>Enterobacterales</taxon>
        <taxon>Morganellaceae</taxon>
        <taxon>Xenorhabdus</taxon>
    </lineage>
</organism>
<comment type="caution">
    <text evidence="1">The sequence shown here is derived from an EMBL/GenBank/DDBJ whole genome shotgun (WGS) entry which is preliminary data.</text>
</comment>
<dbReference type="Proteomes" id="UP000028480">
    <property type="component" value="Unassembled WGS sequence"/>
</dbReference>
<dbReference type="EMBL" id="CBTB010000071">
    <property type="protein sequence ID" value="CDH31704.1"/>
    <property type="molecule type" value="Genomic_DNA"/>
</dbReference>
<dbReference type="HOGENOM" id="CLU_2497118_0_0_6"/>
<sequence length="86" mass="10209">MTKMLCSYLINYTHENSLEKTQTMARLQNLCHTFLISNWELLCYVLLKMFELFWCQLFSLFRIRTSTIAIVPIVYKPTKIPATANR</sequence>